<dbReference type="RefSeq" id="WP_090826512.1">
    <property type="nucleotide sequence ID" value="NZ_FOBH01000001.1"/>
</dbReference>
<protein>
    <recommendedName>
        <fullName evidence="3">Peptidoglycan-synthase activator LpoB</fullName>
    </recommendedName>
</protein>
<dbReference type="Gene3D" id="3.40.50.10610">
    <property type="entry name" value="ABC-type transport auxiliary lipoprotein component"/>
    <property type="match status" value="1"/>
</dbReference>
<dbReference type="EMBL" id="FOBH01000001">
    <property type="protein sequence ID" value="SEK42095.1"/>
    <property type="molecule type" value="Genomic_DNA"/>
</dbReference>
<reference evidence="1 2" key="1">
    <citation type="submission" date="2016-10" db="EMBL/GenBank/DDBJ databases">
        <authorList>
            <person name="de Groot N.N."/>
        </authorList>
    </citation>
    <scope>NUCLEOTIDE SEQUENCE [LARGE SCALE GENOMIC DNA]</scope>
    <source>
        <strain evidence="1 2">Nv1</strain>
    </source>
</reference>
<accession>A0A1H7H1U6</accession>
<sequence length="193" mass="21655">MLISNEKILLHVHIKPRFSPRFFLFFILLNWLTACSVIDVQKGSSFSSSGRWMILPFQNYSQTPRAGEQVEEMLATLFRIRGISNIEMYQQQDEDKSGLLEFDDRKRQEKALLFALKDKVSYAVTGSVDEWQYKLGVGSEPAVGLTIRVIEISSGKVVWSARGARSGWSTGSLSGTAQKLLGELISSVEITES</sequence>
<dbReference type="AlphaFoldDB" id="A0A1H7H1U6"/>
<dbReference type="OrthoDB" id="9791579at2"/>
<evidence type="ECO:0008006" key="3">
    <source>
        <dbReference type="Google" id="ProtNLM"/>
    </source>
</evidence>
<organism evidence="1 2">
    <name type="scientific">Nitrosovibrio tenuis</name>
    <dbReference type="NCBI Taxonomy" id="1233"/>
    <lineage>
        <taxon>Bacteria</taxon>
        <taxon>Pseudomonadati</taxon>
        <taxon>Pseudomonadota</taxon>
        <taxon>Betaproteobacteria</taxon>
        <taxon>Nitrosomonadales</taxon>
        <taxon>Nitrosomonadaceae</taxon>
        <taxon>Nitrosovibrio</taxon>
    </lineage>
</organism>
<dbReference type="PROSITE" id="PS51257">
    <property type="entry name" value="PROKAR_LIPOPROTEIN"/>
    <property type="match status" value="1"/>
</dbReference>
<dbReference type="STRING" id="1233.SAMN05216387_101396"/>
<dbReference type="Proteomes" id="UP000198620">
    <property type="component" value="Unassembled WGS sequence"/>
</dbReference>
<evidence type="ECO:0000313" key="1">
    <source>
        <dbReference type="EMBL" id="SEK42095.1"/>
    </source>
</evidence>
<keyword evidence="2" id="KW-1185">Reference proteome</keyword>
<proteinExistence type="predicted"/>
<evidence type="ECO:0000313" key="2">
    <source>
        <dbReference type="Proteomes" id="UP000198620"/>
    </source>
</evidence>
<gene>
    <name evidence="1" type="ORF">SAMN05216387_101396</name>
</gene>
<name>A0A1H7H1U6_9PROT</name>